<dbReference type="AlphaFoldDB" id="A0A834MAZ8"/>
<protein>
    <submittedName>
        <fullName evidence="1">Uncharacterized protein</fullName>
    </submittedName>
</protein>
<dbReference type="Proteomes" id="UP000625711">
    <property type="component" value="Unassembled WGS sequence"/>
</dbReference>
<gene>
    <name evidence="1" type="ORF">GWI33_008537</name>
</gene>
<reference evidence="1" key="1">
    <citation type="submission" date="2020-08" db="EMBL/GenBank/DDBJ databases">
        <title>Genome sequencing and assembly of the red palm weevil Rhynchophorus ferrugineus.</title>
        <authorList>
            <person name="Dias G.B."/>
            <person name="Bergman C.M."/>
            <person name="Manee M."/>
        </authorList>
    </citation>
    <scope>NUCLEOTIDE SEQUENCE</scope>
    <source>
        <strain evidence="1">AA-2017</strain>
        <tissue evidence="1">Whole larva</tissue>
    </source>
</reference>
<keyword evidence="2" id="KW-1185">Reference proteome</keyword>
<accession>A0A834MAZ8</accession>
<dbReference type="EMBL" id="JAACXV010000403">
    <property type="protein sequence ID" value="KAF7278321.1"/>
    <property type="molecule type" value="Genomic_DNA"/>
</dbReference>
<evidence type="ECO:0000313" key="1">
    <source>
        <dbReference type="EMBL" id="KAF7278321.1"/>
    </source>
</evidence>
<name>A0A834MAZ8_RHYFE</name>
<sequence>MPYFVKNPDPYLEKQPNNIFWHLAGSPCFLGTNCMEKFEKSGNGKTLVKACGMSFDNLPLYTRAKRKRRT</sequence>
<comment type="caution">
    <text evidence="1">The sequence shown here is derived from an EMBL/GenBank/DDBJ whole genome shotgun (WGS) entry which is preliminary data.</text>
</comment>
<organism evidence="1 2">
    <name type="scientific">Rhynchophorus ferrugineus</name>
    <name type="common">Red palm weevil</name>
    <name type="synonym">Curculio ferrugineus</name>
    <dbReference type="NCBI Taxonomy" id="354439"/>
    <lineage>
        <taxon>Eukaryota</taxon>
        <taxon>Metazoa</taxon>
        <taxon>Ecdysozoa</taxon>
        <taxon>Arthropoda</taxon>
        <taxon>Hexapoda</taxon>
        <taxon>Insecta</taxon>
        <taxon>Pterygota</taxon>
        <taxon>Neoptera</taxon>
        <taxon>Endopterygota</taxon>
        <taxon>Coleoptera</taxon>
        <taxon>Polyphaga</taxon>
        <taxon>Cucujiformia</taxon>
        <taxon>Curculionidae</taxon>
        <taxon>Dryophthorinae</taxon>
        <taxon>Rhynchophorus</taxon>
    </lineage>
</organism>
<proteinExistence type="predicted"/>
<evidence type="ECO:0000313" key="2">
    <source>
        <dbReference type="Proteomes" id="UP000625711"/>
    </source>
</evidence>